<sequence length="46" mass="5174">MRILFGYCKKEAHSEEWARRLLPLVANSVAEGSGLREAAATTERRV</sequence>
<organism evidence="1 2">
    <name type="scientific">Granulicella sibirica</name>
    <dbReference type="NCBI Taxonomy" id="2479048"/>
    <lineage>
        <taxon>Bacteria</taxon>
        <taxon>Pseudomonadati</taxon>
        <taxon>Acidobacteriota</taxon>
        <taxon>Terriglobia</taxon>
        <taxon>Terriglobales</taxon>
        <taxon>Acidobacteriaceae</taxon>
        <taxon>Granulicella</taxon>
    </lineage>
</organism>
<name>A0A4Q0SY84_9BACT</name>
<keyword evidence="2" id="KW-1185">Reference proteome</keyword>
<protein>
    <submittedName>
        <fullName evidence="1">Uncharacterized protein</fullName>
    </submittedName>
</protein>
<accession>A0A4Q0SY84</accession>
<dbReference type="EMBL" id="RDSM01000003">
    <property type="protein sequence ID" value="RXH54950.1"/>
    <property type="molecule type" value="Genomic_DNA"/>
</dbReference>
<evidence type="ECO:0000313" key="2">
    <source>
        <dbReference type="Proteomes" id="UP000289437"/>
    </source>
</evidence>
<comment type="caution">
    <text evidence="1">The sequence shown here is derived from an EMBL/GenBank/DDBJ whole genome shotgun (WGS) entry which is preliminary data.</text>
</comment>
<dbReference type="AlphaFoldDB" id="A0A4Q0SY84"/>
<gene>
    <name evidence="1" type="ORF">GRAN_4054</name>
</gene>
<dbReference type="Proteomes" id="UP000289437">
    <property type="component" value="Unassembled WGS sequence"/>
</dbReference>
<reference evidence="2" key="2">
    <citation type="submission" date="2019-02" db="EMBL/GenBank/DDBJ databases">
        <title>Granulicella sibirica sp. nov., a psychrotolerant acidobacterium isolated from an organic soil layer in forested tundra, West Siberia.</title>
        <authorList>
            <person name="Oshkin I.Y."/>
            <person name="Kulichevskaya I.S."/>
            <person name="Rijpstra W.I.C."/>
            <person name="Sinninghe Damste J.S."/>
            <person name="Rakitin A.L."/>
            <person name="Ravin N.V."/>
            <person name="Dedysh S.N."/>
        </authorList>
    </citation>
    <scope>NUCLEOTIDE SEQUENCE [LARGE SCALE GENOMIC DNA]</scope>
    <source>
        <strain evidence="2">AF10</strain>
    </source>
</reference>
<reference evidence="1 2" key="1">
    <citation type="submission" date="2018-11" db="EMBL/GenBank/DDBJ databases">
        <authorList>
            <person name="Mardanov A.V."/>
            <person name="Ravin N.V."/>
            <person name="Dedysh S.N."/>
        </authorList>
    </citation>
    <scope>NUCLEOTIDE SEQUENCE [LARGE SCALE GENOMIC DNA]</scope>
    <source>
        <strain evidence="1 2">AF10</strain>
    </source>
</reference>
<evidence type="ECO:0000313" key="1">
    <source>
        <dbReference type="EMBL" id="RXH54950.1"/>
    </source>
</evidence>
<proteinExistence type="predicted"/>